<dbReference type="SUPFAM" id="SSF52141">
    <property type="entry name" value="Uracil-DNA glycosylase-like"/>
    <property type="match status" value="1"/>
</dbReference>
<evidence type="ECO:0000313" key="6">
    <source>
        <dbReference type="Proteomes" id="UP000199473"/>
    </source>
</evidence>
<evidence type="ECO:0000256" key="1">
    <source>
        <dbReference type="ARBA" id="ARBA00022763"/>
    </source>
</evidence>
<dbReference type="InterPro" id="IPR036895">
    <property type="entry name" value="Uracil-DNA_glycosylase-like_sf"/>
</dbReference>
<proteinExistence type="predicted"/>
<dbReference type="OrthoDB" id="9799921at2"/>
<sequence length="168" mass="18411">MADVLPDVLAWGLRLVFCGTAAGPESARIGAYYAGPRNAFWPVLAEARFTPALLRPAEYAQLRQYRIGLTDLSKTGRGMDRDLSPGDFDIDRFWASVRHWAPRAIAFTSQEAGALALGRRKRDIAFGAQPVAPGQPAVFVLPSPSAANGHWPKLRHHWRDCARATGFA</sequence>
<evidence type="ECO:0000256" key="3">
    <source>
        <dbReference type="ARBA" id="ARBA00023204"/>
    </source>
</evidence>
<evidence type="ECO:0000313" key="5">
    <source>
        <dbReference type="EMBL" id="SFK15791.1"/>
    </source>
</evidence>
<dbReference type="PANTHER" id="PTHR12159:SF9">
    <property type="entry name" value="G_T MISMATCH-SPECIFIC THYMINE DNA GLYCOSYLASE"/>
    <property type="match status" value="1"/>
</dbReference>
<dbReference type="InterPro" id="IPR015637">
    <property type="entry name" value="MUG/TDG"/>
</dbReference>
<organism evidence="5 6">
    <name type="scientific">Falsiroseomonas stagni DSM 19981</name>
    <dbReference type="NCBI Taxonomy" id="1123062"/>
    <lineage>
        <taxon>Bacteria</taxon>
        <taxon>Pseudomonadati</taxon>
        <taxon>Pseudomonadota</taxon>
        <taxon>Alphaproteobacteria</taxon>
        <taxon>Acetobacterales</taxon>
        <taxon>Roseomonadaceae</taxon>
        <taxon>Falsiroseomonas</taxon>
    </lineage>
</organism>
<evidence type="ECO:0000259" key="4">
    <source>
        <dbReference type="Pfam" id="PF03167"/>
    </source>
</evidence>
<dbReference type="EMBL" id="FOSQ01000001">
    <property type="protein sequence ID" value="SFK15791.1"/>
    <property type="molecule type" value="Genomic_DNA"/>
</dbReference>
<feature type="domain" description="Uracil-DNA glycosylase-like" evidence="4">
    <location>
        <begin position="12"/>
        <end position="155"/>
    </location>
</feature>
<protein>
    <submittedName>
        <fullName evidence="5">G/U mismatch-specific uracil-DNA glycosylase</fullName>
    </submittedName>
</protein>
<dbReference type="AlphaFoldDB" id="A0A1I3X9W2"/>
<dbReference type="STRING" id="1123062.SAMN02745775_10168"/>
<dbReference type="CDD" id="cd10028">
    <property type="entry name" value="UDG-F2_TDG_MUG"/>
    <property type="match status" value="1"/>
</dbReference>
<evidence type="ECO:0000256" key="2">
    <source>
        <dbReference type="ARBA" id="ARBA00022801"/>
    </source>
</evidence>
<keyword evidence="3" id="KW-0234">DNA repair</keyword>
<dbReference type="Pfam" id="PF03167">
    <property type="entry name" value="UDG"/>
    <property type="match status" value="1"/>
</dbReference>
<dbReference type="RefSeq" id="WP_092953804.1">
    <property type="nucleotide sequence ID" value="NZ_FOSQ01000001.1"/>
</dbReference>
<dbReference type="GO" id="GO:0008263">
    <property type="term" value="F:pyrimidine-specific mismatch base pair DNA N-glycosylase activity"/>
    <property type="evidence" value="ECO:0007669"/>
    <property type="project" value="TreeGrafter"/>
</dbReference>
<dbReference type="GO" id="GO:0006285">
    <property type="term" value="P:base-excision repair, AP site formation"/>
    <property type="evidence" value="ECO:0007669"/>
    <property type="project" value="InterPro"/>
</dbReference>
<gene>
    <name evidence="5" type="ORF">SAMN02745775_10168</name>
</gene>
<keyword evidence="1" id="KW-0227">DNA damage</keyword>
<dbReference type="Proteomes" id="UP000199473">
    <property type="component" value="Unassembled WGS sequence"/>
</dbReference>
<dbReference type="GO" id="GO:0004844">
    <property type="term" value="F:uracil DNA N-glycosylase activity"/>
    <property type="evidence" value="ECO:0007669"/>
    <property type="project" value="TreeGrafter"/>
</dbReference>
<dbReference type="PANTHER" id="PTHR12159">
    <property type="entry name" value="G/T AND G/U MISMATCH-SPECIFIC DNA GLYCOSYLASE"/>
    <property type="match status" value="1"/>
</dbReference>
<accession>A0A1I3X9W2</accession>
<dbReference type="InterPro" id="IPR005122">
    <property type="entry name" value="Uracil-DNA_glycosylase-like"/>
</dbReference>
<keyword evidence="2" id="KW-0378">Hydrolase</keyword>
<reference evidence="5 6" key="1">
    <citation type="submission" date="2016-10" db="EMBL/GenBank/DDBJ databases">
        <authorList>
            <person name="de Groot N.N."/>
        </authorList>
    </citation>
    <scope>NUCLEOTIDE SEQUENCE [LARGE SCALE GENOMIC DNA]</scope>
    <source>
        <strain evidence="5 6">DSM 19981</strain>
    </source>
</reference>
<keyword evidence="6" id="KW-1185">Reference proteome</keyword>
<name>A0A1I3X9W2_9PROT</name>
<dbReference type="Gene3D" id="3.40.470.10">
    <property type="entry name" value="Uracil-DNA glycosylase-like domain"/>
    <property type="match status" value="1"/>
</dbReference>